<dbReference type="GO" id="GO:0004616">
    <property type="term" value="F:phosphogluconate dehydrogenase (decarboxylating) activity"/>
    <property type="evidence" value="ECO:0007669"/>
    <property type="project" value="UniProtKB-EC"/>
</dbReference>
<feature type="active site" description="Proton acceptor" evidence="12">
    <location>
        <position position="182"/>
    </location>
</feature>
<dbReference type="FunFam" id="3.40.50.720:FF:000007">
    <property type="entry name" value="6-phosphogluconate dehydrogenase, decarboxylating"/>
    <property type="match status" value="1"/>
</dbReference>
<dbReference type="SUPFAM" id="SSF48179">
    <property type="entry name" value="6-phosphogluconate dehydrogenase C-terminal domain-like"/>
    <property type="match status" value="1"/>
</dbReference>
<evidence type="ECO:0000256" key="3">
    <source>
        <dbReference type="ARBA" id="ARBA00008419"/>
    </source>
</evidence>
<dbReference type="FunFam" id="1.10.1040.10:FF:000002">
    <property type="entry name" value="6-phosphogluconate dehydrogenase, decarboxylating"/>
    <property type="match status" value="1"/>
</dbReference>
<comment type="catalytic activity">
    <reaction evidence="10 11 14">
        <text>6-phospho-D-gluconate + NADP(+) = D-ribulose 5-phosphate + CO2 + NADPH</text>
        <dbReference type="Rhea" id="RHEA:10116"/>
        <dbReference type="ChEBI" id="CHEBI:16526"/>
        <dbReference type="ChEBI" id="CHEBI:57783"/>
        <dbReference type="ChEBI" id="CHEBI:58121"/>
        <dbReference type="ChEBI" id="CHEBI:58349"/>
        <dbReference type="ChEBI" id="CHEBI:58759"/>
        <dbReference type="EC" id="1.1.1.44"/>
    </reaction>
</comment>
<evidence type="ECO:0000256" key="5">
    <source>
        <dbReference type="ARBA" id="ARBA00013011"/>
    </source>
</evidence>
<evidence type="ECO:0000256" key="11">
    <source>
        <dbReference type="PIRNR" id="PIRNR000109"/>
    </source>
</evidence>
<feature type="binding site" description="in other chain" evidence="13">
    <location>
        <position position="258"/>
    </location>
    <ligand>
        <name>substrate</name>
        <note>ligand shared between dimeric partners</note>
    </ligand>
</feature>
<dbReference type="NCBIfam" id="NF006765">
    <property type="entry name" value="PRK09287.1"/>
    <property type="match status" value="1"/>
</dbReference>
<accession>A0A4D6YCH9</accession>
<dbReference type="PIRSF" id="PIRSF000109">
    <property type="entry name" value="6PGD"/>
    <property type="match status" value="1"/>
</dbReference>
<evidence type="ECO:0000256" key="8">
    <source>
        <dbReference type="ARBA" id="ARBA00023064"/>
    </source>
</evidence>
<feature type="binding site" evidence="13">
    <location>
        <position position="444"/>
    </location>
    <ligand>
        <name>substrate</name>
        <note>ligand shared between dimeric partners</note>
    </ligand>
</feature>
<dbReference type="Gene3D" id="1.20.5.320">
    <property type="entry name" value="6-Phosphogluconate Dehydrogenase, domain 3"/>
    <property type="match status" value="1"/>
</dbReference>
<dbReference type="GO" id="GO:0006098">
    <property type="term" value="P:pentose-phosphate shunt"/>
    <property type="evidence" value="ECO:0007669"/>
    <property type="project" value="UniProtKB-UniPathway"/>
</dbReference>
<dbReference type="Gene3D" id="3.40.50.720">
    <property type="entry name" value="NAD(P)-binding Rossmann-like Domain"/>
    <property type="match status" value="1"/>
</dbReference>
<comment type="subunit">
    <text evidence="4 11">Homodimer.</text>
</comment>
<dbReference type="InterPro" id="IPR008927">
    <property type="entry name" value="6-PGluconate_DH-like_C_sf"/>
</dbReference>
<evidence type="ECO:0000256" key="4">
    <source>
        <dbReference type="ARBA" id="ARBA00011738"/>
    </source>
</evidence>
<keyword evidence="8 14" id="KW-0311">Gluconate utilization</keyword>
<evidence type="ECO:0000256" key="13">
    <source>
        <dbReference type="PIRSR" id="PIRSR000109-2"/>
    </source>
</evidence>
<protein>
    <recommendedName>
        <fullName evidence="6 11">6-phosphogluconate dehydrogenase, decarboxylating</fullName>
        <ecNumber evidence="5 11">1.1.1.44</ecNumber>
    </recommendedName>
</protein>
<evidence type="ECO:0000259" key="15">
    <source>
        <dbReference type="SMART" id="SM01350"/>
    </source>
</evidence>
<dbReference type="Pfam" id="PF00393">
    <property type="entry name" value="6PGD"/>
    <property type="match status" value="1"/>
</dbReference>
<keyword evidence="7 11" id="KW-0560">Oxidoreductase</keyword>
<feature type="binding site" description="in other chain" evidence="13">
    <location>
        <begin position="128"/>
        <end position="130"/>
    </location>
    <ligand>
        <name>substrate</name>
        <note>ligand shared between dimeric partners</note>
    </ligand>
</feature>
<dbReference type="Gene3D" id="1.10.1040.10">
    <property type="entry name" value="N-(1-d-carboxylethyl)-l-norvaline Dehydrogenase, domain 2"/>
    <property type="match status" value="1"/>
</dbReference>
<comment type="pathway">
    <text evidence="2 11 14">Carbohydrate degradation; pentose phosphate pathway; D-ribulose 5-phosphate from D-glucose 6-phosphate (oxidative stage): step 3/3.</text>
</comment>
<dbReference type="RefSeq" id="WP_158350330.1">
    <property type="nucleotide sequence ID" value="NZ_CP032999.1"/>
</dbReference>
<evidence type="ECO:0000256" key="12">
    <source>
        <dbReference type="PIRSR" id="PIRSR000109-1"/>
    </source>
</evidence>
<feature type="binding site" description="in other chain" evidence="13">
    <location>
        <position position="190"/>
    </location>
    <ligand>
        <name>substrate</name>
        <note>ligand shared between dimeric partners</note>
    </ligand>
</feature>
<feature type="domain" description="6-phosphogluconate dehydrogenase C-terminal" evidence="15">
    <location>
        <begin position="178"/>
        <end position="466"/>
    </location>
</feature>
<feature type="binding site" description="in other chain" evidence="13">
    <location>
        <position position="285"/>
    </location>
    <ligand>
        <name>substrate</name>
        <note>ligand shared between dimeric partners</note>
    </ligand>
</feature>
<proteinExistence type="inferred from homology"/>
<dbReference type="InterPro" id="IPR006114">
    <property type="entry name" value="6PGDH_C"/>
</dbReference>
<evidence type="ECO:0000256" key="14">
    <source>
        <dbReference type="RuleBase" id="RU000485"/>
    </source>
</evidence>
<dbReference type="GO" id="GO:0019521">
    <property type="term" value="P:D-gluconate metabolic process"/>
    <property type="evidence" value="ECO:0007669"/>
    <property type="project" value="UniProtKB-KW"/>
</dbReference>
<dbReference type="InterPro" id="IPR006183">
    <property type="entry name" value="Pgluconate_DH"/>
</dbReference>
<dbReference type="InterPro" id="IPR006115">
    <property type="entry name" value="6PGDH_NADP-bd"/>
</dbReference>
<dbReference type="GO" id="GO:0050661">
    <property type="term" value="F:NADP binding"/>
    <property type="evidence" value="ECO:0007669"/>
    <property type="project" value="InterPro"/>
</dbReference>
<feature type="binding site" evidence="13">
    <location>
        <position position="450"/>
    </location>
    <ligand>
        <name>substrate</name>
        <note>ligand shared between dimeric partners</note>
    </ligand>
</feature>
<dbReference type="EC" id="1.1.1.44" evidence="5 11"/>
<dbReference type="Pfam" id="PF03446">
    <property type="entry name" value="NAD_binding_2"/>
    <property type="match status" value="1"/>
</dbReference>
<dbReference type="PANTHER" id="PTHR11811">
    <property type="entry name" value="6-PHOSPHOGLUCONATE DEHYDROGENASE"/>
    <property type="match status" value="1"/>
</dbReference>
<dbReference type="SMART" id="SM01350">
    <property type="entry name" value="6PGD"/>
    <property type="match status" value="1"/>
</dbReference>
<comment type="similarity">
    <text evidence="3 11 14">Belongs to the 6-phosphogluconate dehydrogenase family.</text>
</comment>
<reference evidence="16 17" key="1">
    <citation type="submission" date="2018-10" db="EMBL/GenBank/DDBJ databases">
        <title>Comparative functional genomics of the obligate endosymbiont Buchnera aphidicola.</title>
        <authorList>
            <person name="Chong R.A."/>
        </authorList>
    </citation>
    <scope>NUCLEOTIDE SEQUENCE [LARGE SCALE GENOMIC DNA]</scope>
    <source>
        <strain evidence="16 17">Ska</strain>
    </source>
</reference>
<dbReference type="InterPro" id="IPR006113">
    <property type="entry name" value="6PGDH_Gnd/GntZ"/>
</dbReference>
<evidence type="ECO:0000256" key="7">
    <source>
        <dbReference type="ARBA" id="ARBA00023002"/>
    </source>
</evidence>
<evidence type="ECO:0000313" key="16">
    <source>
        <dbReference type="EMBL" id="QCI25883.1"/>
    </source>
</evidence>
<dbReference type="AlphaFoldDB" id="A0A4D6YCH9"/>
<keyword evidence="9 11" id="KW-0570">Pentose shunt</keyword>
<organism evidence="16 17">
    <name type="scientific">Buchnera aphidicola</name>
    <name type="common">Sarucallis kahawaluokalani</name>
    <dbReference type="NCBI Taxonomy" id="1241878"/>
    <lineage>
        <taxon>Bacteria</taxon>
        <taxon>Pseudomonadati</taxon>
        <taxon>Pseudomonadota</taxon>
        <taxon>Gammaproteobacteria</taxon>
        <taxon>Enterobacterales</taxon>
        <taxon>Erwiniaceae</taxon>
        <taxon>Buchnera</taxon>
    </lineage>
</organism>
<feature type="binding site" description="in other chain" evidence="13">
    <location>
        <position position="102"/>
    </location>
    <ligand>
        <name>substrate</name>
        <note>ligand shared between dimeric partners</note>
    </ligand>
</feature>
<dbReference type="InterPro" id="IPR013328">
    <property type="entry name" value="6PGD_dom2"/>
</dbReference>
<evidence type="ECO:0000256" key="1">
    <source>
        <dbReference type="ARBA" id="ARBA00002526"/>
    </source>
</evidence>
<dbReference type="PROSITE" id="PS51257">
    <property type="entry name" value="PROKAR_LIPOPROTEIN"/>
    <property type="match status" value="1"/>
</dbReference>
<evidence type="ECO:0000256" key="6">
    <source>
        <dbReference type="ARBA" id="ARBA00018193"/>
    </source>
</evidence>
<feature type="binding site" description="in other chain" evidence="13">
    <location>
        <begin position="185"/>
        <end position="186"/>
    </location>
    <ligand>
        <name>substrate</name>
        <note>ligand shared between dimeric partners</note>
    </ligand>
</feature>
<dbReference type="InterPro" id="IPR036291">
    <property type="entry name" value="NAD(P)-bd_dom_sf"/>
</dbReference>
<dbReference type="OrthoDB" id="9804542at2"/>
<dbReference type="NCBIfam" id="TIGR00873">
    <property type="entry name" value="gnd"/>
    <property type="match status" value="1"/>
</dbReference>
<feature type="active site" description="Proton donor" evidence="12">
    <location>
        <position position="189"/>
    </location>
</feature>
<comment type="function">
    <text evidence="1 11">Catalyzes the oxidative decarboxylation of 6-phosphogluconate to ribulose 5-phosphate and CO(2), with concomitant reduction of NADP to NADPH.</text>
</comment>
<gene>
    <name evidence="16" type="primary">gndA</name>
    <name evidence="16" type="ORF">D9V78_00400</name>
</gene>
<evidence type="ECO:0000256" key="2">
    <source>
        <dbReference type="ARBA" id="ARBA00004874"/>
    </source>
</evidence>
<sequence>MQKNDIGVIGMAVMGCNLALNIANHGYNVAIFNRTAKKTKDILYNHSEKTIFPYFVIEEFLNSLKTPKCILIMVQSGVATDNVISSLLPYLNPGDIIIDGGNSFYKDTIRRYNELSIQKIHFLGAGISGGEYGALNGPSIMIGGEKQAYTIIEPILKSISAKFENDSCVAHIGPNGSGHYIKMVHNGIEYADMQLISEVYLILKNILKLTNSEIANIFGIWQKGELSSYLLDITRKILLHKDGENDLIDYILDTAISKGTGKWTCQDALNLEEPLTVITESVFARYISLLKSQRVLASRILSGPKILSIYDKKSVFIEKVRESLYLAKIISYTQGFAQIGSASKKYVWNVKCDEIAKIFRSGCIIQANCLKNIVEIYKYDNLIINLLLSPYFSDIANKYHSSLREVVSYTIQQGIFIPALSAAITYYDGYRAKNSAANLIQAQRDYFGAHTYKRCDKEGLHHTIWNTEL</sequence>
<name>A0A4D6YCH9_9GAMM</name>
<evidence type="ECO:0000256" key="9">
    <source>
        <dbReference type="ARBA" id="ARBA00023126"/>
    </source>
</evidence>
<evidence type="ECO:0000313" key="17">
    <source>
        <dbReference type="Proteomes" id="UP000298685"/>
    </source>
</evidence>
<dbReference type="PRINTS" id="PR00076">
    <property type="entry name" value="6PGDHDRGNASE"/>
</dbReference>
<dbReference type="Proteomes" id="UP000298685">
    <property type="component" value="Chromosome"/>
</dbReference>
<dbReference type="EMBL" id="CP032999">
    <property type="protein sequence ID" value="QCI25883.1"/>
    <property type="molecule type" value="Genomic_DNA"/>
</dbReference>
<dbReference type="SUPFAM" id="SSF51735">
    <property type="entry name" value="NAD(P)-binding Rossmann-fold domains"/>
    <property type="match status" value="1"/>
</dbReference>
<dbReference type="UniPathway" id="UPA00115">
    <property type="reaction ID" value="UER00410"/>
</dbReference>
<keyword evidence="11 14" id="KW-0521">NADP</keyword>
<evidence type="ECO:0000256" key="10">
    <source>
        <dbReference type="ARBA" id="ARBA00048640"/>
    </source>
</evidence>